<comment type="caution">
    <text evidence="2">The sequence shown here is derived from an EMBL/GenBank/DDBJ whole genome shotgun (WGS) entry which is preliminary data.</text>
</comment>
<keyword evidence="1" id="KW-0472">Membrane</keyword>
<sequence>MPKRDIKSWNAGYIIEGLAILLSIQSNDMYKDRHVVIQIFLHRAGAYSPTLDRVTRSVLAATKYPRWNNVQGILNINDDGKVGASSLIRGLSNVLANKESYGSDVSDYVEGYLGNQVEVSVSINFFWPILTQSRQYNAVLEQATRNGTNVYGYPWLGPPHSVANYSAEEQLKATSVLIAGIRLSSKPEKPPPLETPRSSRNTNSNAGVIVGGILGGLLFATLVIIGSLLIIRRRHERNSNRVSESVGDIQPFPVGFTTAERVCRESSSIAKP</sequence>
<dbReference type="Proteomes" id="UP001383192">
    <property type="component" value="Unassembled WGS sequence"/>
</dbReference>
<dbReference type="EMBL" id="JAYKXP010000109">
    <property type="protein sequence ID" value="KAK7025973.1"/>
    <property type="molecule type" value="Genomic_DNA"/>
</dbReference>
<keyword evidence="3" id="KW-1185">Reference proteome</keyword>
<proteinExistence type="predicted"/>
<evidence type="ECO:0000313" key="3">
    <source>
        <dbReference type="Proteomes" id="UP001383192"/>
    </source>
</evidence>
<organism evidence="2 3">
    <name type="scientific">Paramarasmius palmivorus</name>
    <dbReference type="NCBI Taxonomy" id="297713"/>
    <lineage>
        <taxon>Eukaryota</taxon>
        <taxon>Fungi</taxon>
        <taxon>Dikarya</taxon>
        <taxon>Basidiomycota</taxon>
        <taxon>Agaricomycotina</taxon>
        <taxon>Agaricomycetes</taxon>
        <taxon>Agaricomycetidae</taxon>
        <taxon>Agaricales</taxon>
        <taxon>Marasmiineae</taxon>
        <taxon>Marasmiaceae</taxon>
        <taxon>Paramarasmius</taxon>
    </lineage>
</organism>
<feature type="transmembrane region" description="Helical" evidence="1">
    <location>
        <begin position="206"/>
        <end position="231"/>
    </location>
</feature>
<keyword evidence="1" id="KW-1133">Transmembrane helix</keyword>
<evidence type="ECO:0000256" key="1">
    <source>
        <dbReference type="SAM" id="Phobius"/>
    </source>
</evidence>
<evidence type="ECO:0008006" key="4">
    <source>
        <dbReference type="Google" id="ProtNLM"/>
    </source>
</evidence>
<dbReference type="AlphaFoldDB" id="A0AAW0BI64"/>
<evidence type="ECO:0000313" key="2">
    <source>
        <dbReference type="EMBL" id="KAK7025973.1"/>
    </source>
</evidence>
<name>A0AAW0BI64_9AGAR</name>
<gene>
    <name evidence="2" type="ORF">VNI00_015803</name>
</gene>
<keyword evidence="1" id="KW-0812">Transmembrane</keyword>
<accession>A0AAW0BI64</accession>
<protein>
    <recommendedName>
        <fullName evidence="4">Receptor ligand binding region domain-containing protein</fullName>
    </recommendedName>
</protein>
<reference evidence="2 3" key="1">
    <citation type="submission" date="2024-01" db="EMBL/GenBank/DDBJ databases">
        <title>A draft genome for a cacao thread blight-causing isolate of Paramarasmius palmivorus.</title>
        <authorList>
            <person name="Baruah I.K."/>
            <person name="Bukari Y."/>
            <person name="Amoako-Attah I."/>
            <person name="Meinhardt L.W."/>
            <person name="Bailey B.A."/>
            <person name="Cohen S.P."/>
        </authorList>
    </citation>
    <scope>NUCLEOTIDE SEQUENCE [LARGE SCALE GENOMIC DNA]</scope>
    <source>
        <strain evidence="2 3">GH-12</strain>
    </source>
</reference>